<evidence type="ECO:0000256" key="4">
    <source>
        <dbReference type="ARBA" id="ARBA00022525"/>
    </source>
</evidence>
<dbReference type="InterPro" id="IPR008963">
    <property type="entry name" value="Purple_acid_Pase-like_N"/>
</dbReference>
<dbReference type="InterPro" id="IPR025733">
    <property type="entry name" value="PAPs_C"/>
</dbReference>
<dbReference type="SUPFAM" id="SSF49363">
    <property type="entry name" value="Purple acid phosphatase, N-terminal domain"/>
    <property type="match status" value="1"/>
</dbReference>
<name>A0ABP0TQH6_9BRYO</name>
<dbReference type="InterPro" id="IPR004843">
    <property type="entry name" value="Calcineurin-like_PHP"/>
</dbReference>
<feature type="transmembrane region" description="Helical" evidence="8">
    <location>
        <begin position="608"/>
        <end position="634"/>
    </location>
</feature>
<feature type="chain" id="PRO_5045010971" description="Purple acid phosphatase" evidence="7">
    <location>
        <begin position="26"/>
        <end position="655"/>
    </location>
</feature>
<dbReference type="SUPFAM" id="SSF56300">
    <property type="entry name" value="Metallo-dependent phosphatases"/>
    <property type="match status" value="1"/>
</dbReference>
<dbReference type="CDD" id="cd00839">
    <property type="entry name" value="MPP_PAPs"/>
    <property type="match status" value="1"/>
</dbReference>
<feature type="domain" description="Calcineurin-like phosphoesterase" evidence="9">
    <location>
        <begin position="283"/>
        <end position="485"/>
    </location>
</feature>
<evidence type="ECO:0000313" key="13">
    <source>
        <dbReference type="Proteomes" id="UP001497512"/>
    </source>
</evidence>
<dbReference type="PANTHER" id="PTHR45778:SF7">
    <property type="entry name" value="PURPLE ACID PHOSPHATASE"/>
    <property type="match status" value="1"/>
</dbReference>
<feature type="domain" description="Purple acid phosphatase N-terminal" evidence="11">
    <location>
        <begin position="145"/>
        <end position="246"/>
    </location>
</feature>
<evidence type="ECO:0000259" key="10">
    <source>
        <dbReference type="Pfam" id="PF14008"/>
    </source>
</evidence>
<organism evidence="12 13">
    <name type="scientific">Sphagnum troendelagicum</name>
    <dbReference type="NCBI Taxonomy" id="128251"/>
    <lineage>
        <taxon>Eukaryota</taxon>
        <taxon>Viridiplantae</taxon>
        <taxon>Streptophyta</taxon>
        <taxon>Embryophyta</taxon>
        <taxon>Bryophyta</taxon>
        <taxon>Sphagnophytina</taxon>
        <taxon>Sphagnopsida</taxon>
        <taxon>Sphagnales</taxon>
        <taxon>Sphagnaceae</taxon>
        <taxon>Sphagnum</taxon>
    </lineage>
</organism>
<keyword evidence="8" id="KW-0472">Membrane</keyword>
<dbReference type="InterPro" id="IPR041792">
    <property type="entry name" value="MPP_PAP"/>
</dbReference>
<keyword evidence="13" id="KW-1185">Reference proteome</keyword>
<keyword evidence="5 7" id="KW-0732">Signal</keyword>
<evidence type="ECO:0000256" key="1">
    <source>
        <dbReference type="ARBA" id="ARBA00004613"/>
    </source>
</evidence>
<keyword evidence="8" id="KW-1133">Transmembrane helix</keyword>
<keyword evidence="6" id="KW-0325">Glycoprotein</keyword>
<keyword evidence="7" id="KW-0378">Hydrolase</keyword>
<dbReference type="Gene3D" id="2.60.40.380">
    <property type="entry name" value="Purple acid phosphatase-like, N-terminal"/>
    <property type="match status" value="1"/>
</dbReference>
<dbReference type="Pfam" id="PF00149">
    <property type="entry name" value="Metallophos"/>
    <property type="match status" value="1"/>
</dbReference>
<comment type="similarity">
    <text evidence="2 7">Belongs to the metallophosphoesterase superfamily. Purple acid phosphatase family.</text>
</comment>
<dbReference type="Gene3D" id="3.60.21.10">
    <property type="match status" value="1"/>
</dbReference>
<dbReference type="EC" id="3.1.3.2" evidence="7"/>
<keyword evidence="8" id="KW-0812">Transmembrane</keyword>
<evidence type="ECO:0000259" key="11">
    <source>
        <dbReference type="Pfam" id="PF16656"/>
    </source>
</evidence>
<comment type="subcellular location">
    <subcellularLocation>
        <location evidence="1">Secreted</location>
    </subcellularLocation>
</comment>
<protein>
    <recommendedName>
        <fullName evidence="7">Purple acid phosphatase</fullName>
        <ecNumber evidence="7">3.1.3.2</ecNumber>
    </recommendedName>
</protein>
<evidence type="ECO:0000256" key="2">
    <source>
        <dbReference type="ARBA" id="ARBA00008723"/>
    </source>
</evidence>
<evidence type="ECO:0000313" key="12">
    <source>
        <dbReference type="EMBL" id="CAK9202494.1"/>
    </source>
</evidence>
<reference evidence="12" key="1">
    <citation type="submission" date="2024-02" db="EMBL/GenBank/DDBJ databases">
        <authorList>
            <consortium name="ELIXIR-Norway"/>
            <consortium name="Elixir Norway"/>
        </authorList>
    </citation>
    <scope>NUCLEOTIDE SEQUENCE</scope>
</reference>
<keyword evidence="4" id="KW-0964">Secreted</keyword>
<evidence type="ECO:0000256" key="5">
    <source>
        <dbReference type="ARBA" id="ARBA00022729"/>
    </source>
</evidence>
<sequence length="655" mass="73877">MEGGTVQFIIFLLIIIVIKESLVEAVSLEATPTELAKSGDTITLTWKEITTPSDLDWLGIYTPPESTDDHFIGYILLSSCKGWESGMGSYEFVALNMRAPYEFRLFKGYPPDAETPLDDDKNPLPSTKLRLAVSPTVRFHRPNQPTQLHLSLTLNMSEMRVMFVTKDPLRSFVQYGRNADNLHLSVEALSQTYQQSDMCAAPANSAIGWRDPGFIHTALLHELDSGARYFYKVGSIEGGWSETFSFIAPLEEAEETNAFLFGDLGTWVPYTTFNWVQLESVNTMKWILRDLENLGSKPTFISHIGDISYARGYAWLWDAFFAQIEPVAARAPYHVCIGNHEYDWPEQPWKPEWAPYGTDGGGECGVPFSLRFHMPGDSSLATGTGSPATRNLYYSHDVGSVHFLYFSTETNFISGSDQYSFIAQDLKSVNRSKTPFIVFLGHRPMYSTDSNLMGAAFTKSLRSHIEPLLVENRVSLVLWGHVHKYERTCPIQNSSCADSNTPDGALPIHIVIGMGGQDWQPIDQPRANHPTFPIFPQPSWSLFRSFEFGYIRLHATKQVMTVSYVGNHDGQVHDVVKIHSHFEHFKRIKLSEKYGIHIHKIWSALTSIYGFVTLCAVSASLVVAAGIVISIRLYSKRDSERSRCPWHILRTEEMI</sequence>
<feature type="domain" description="Purple acid phosphatase C-terminal" evidence="10">
    <location>
        <begin position="507"/>
        <end position="574"/>
    </location>
</feature>
<evidence type="ECO:0000256" key="6">
    <source>
        <dbReference type="ARBA" id="ARBA00023180"/>
    </source>
</evidence>
<evidence type="ECO:0000256" key="3">
    <source>
        <dbReference type="ARBA" id="ARBA00011738"/>
    </source>
</evidence>
<dbReference type="InterPro" id="IPR029052">
    <property type="entry name" value="Metallo-depent_PP-like"/>
</dbReference>
<dbReference type="PANTHER" id="PTHR45778">
    <property type="entry name" value="PURPLE ACID PHOSPHATASE-RELATED"/>
    <property type="match status" value="1"/>
</dbReference>
<accession>A0ABP0TQH6</accession>
<feature type="signal peptide" evidence="7">
    <location>
        <begin position="1"/>
        <end position="25"/>
    </location>
</feature>
<evidence type="ECO:0000256" key="8">
    <source>
        <dbReference type="SAM" id="Phobius"/>
    </source>
</evidence>
<proteinExistence type="inferred from homology"/>
<evidence type="ECO:0000259" key="9">
    <source>
        <dbReference type="Pfam" id="PF00149"/>
    </source>
</evidence>
<comment type="subunit">
    <text evidence="3">Homodimer.</text>
</comment>
<gene>
    <name evidence="12" type="ORF">CSSPTR1EN2_LOCUS6435</name>
</gene>
<comment type="catalytic activity">
    <reaction evidence="7">
        <text>a phosphate monoester + H2O = an alcohol + phosphate</text>
        <dbReference type="Rhea" id="RHEA:15017"/>
        <dbReference type="ChEBI" id="CHEBI:15377"/>
        <dbReference type="ChEBI" id="CHEBI:30879"/>
        <dbReference type="ChEBI" id="CHEBI:43474"/>
        <dbReference type="ChEBI" id="CHEBI:67140"/>
        <dbReference type="EC" id="3.1.3.2"/>
    </reaction>
</comment>
<dbReference type="Pfam" id="PF14008">
    <property type="entry name" value="Metallophos_C"/>
    <property type="match status" value="1"/>
</dbReference>
<dbReference type="Pfam" id="PF16656">
    <property type="entry name" value="Pur_ac_phosph_N"/>
    <property type="match status" value="1"/>
</dbReference>
<dbReference type="Proteomes" id="UP001497512">
    <property type="component" value="Chromosome 13"/>
</dbReference>
<dbReference type="InterPro" id="IPR015914">
    <property type="entry name" value="PAPs_N"/>
</dbReference>
<dbReference type="EMBL" id="OZ019905">
    <property type="protein sequence ID" value="CAK9202494.1"/>
    <property type="molecule type" value="Genomic_DNA"/>
</dbReference>
<evidence type="ECO:0000256" key="7">
    <source>
        <dbReference type="RuleBase" id="RU361203"/>
    </source>
</evidence>